<dbReference type="RefSeq" id="WP_038267615.1">
    <property type="nucleotide sequence ID" value="NZ_FSRH01000004.1"/>
</dbReference>
<dbReference type="AlphaFoldDB" id="A0A069RC16"/>
<evidence type="ECO:0000259" key="1">
    <source>
        <dbReference type="Pfam" id="PF00534"/>
    </source>
</evidence>
<evidence type="ECO:0000313" key="4">
    <source>
        <dbReference type="Proteomes" id="UP000027946"/>
    </source>
</evidence>
<feature type="domain" description="DUF3492" evidence="2">
    <location>
        <begin position="1"/>
        <end position="260"/>
    </location>
</feature>
<keyword evidence="4" id="KW-1185">Reference proteome</keyword>
<dbReference type="PANTHER" id="PTHR12526">
    <property type="entry name" value="GLYCOSYLTRANSFERASE"/>
    <property type="match status" value="1"/>
</dbReference>
<evidence type="ECO:0000313" key="3">
    <source>
        <dbReference type="EMBL" id="KDR93800.1"/>
    </source>
</evidence>
<name>A0A069RC16_PEPLI</name>
<keyword evidence="3" id="KW-0808">Transferase</keyword>
<proteinExistence type="predicted"/>
<comment type="caution">
    <text evidence="3">The sequence shown here is derived from an EMBL/GenBank/DDBJ whole genome shotgun (WGS) entry which is preliminary data.</text>
</comment>
<dbReference type="Pfam" id="PF00534">
    <property type="entry name" value="Glycos_transf_1"/>
    <property type="match status" value="1"/>
</dbReference>
<dbReference type="eggNOG" id="COG0438">
    <property type="taxonomic scope" value="Bacteria"/>
</dbReference>
<dbReference type="GO" id="GO:0016757">
    <property type="term" value="F:glycosyltransferase activity"/>
    <property type="evidence" value="ECO:0007669"/>
    <property type="project" value="InterPro"/>
</dbReference>
<dbReference type="OrthoDB" id="9772485at2"/>
<reference evidence="3 4" key="1">
    <citation type="submission" date="2014-03" db="EMBL/GenBank/DDBJ databases">
        <title>Genome sequence of Clostridium litorale W6, DSM 5388.</title>
        <authorList>
            <person name="Poehlein A."/>
            <person name="Jagirdar A."/>
            <person name="Khonsari B."/>
            <person name="Chibani C.M."/>
            <person name="Gutierrez Gutierrez D.A."/>
            <person name="Davydova E."/>
            <person name="Alghaithi H.S."/>
            <person name="Nair K.P."/>
            <person name="Dhamotharan K."/>
            <person name="Chandran L."/>
            <person name="G W."/>
            <person name="Daniel R."/>
        </authorList>
    </citation>
    <scope>NUCLEOTIDE SEQUENCE [LARGE SCALE GENOMIC DNA]</scope>
    <source>
        <strain evidence="3 4">W6</strain>
    </source>
</reference>
<gene>
    <name evidence="3" type="ORF">CLIT_23c00720</name>
</gene>
<dbReference type="PANTHER" id="PTHR12526:SF608">
    <property type="entry name" value="PELF"/>
    <property type="match status" value="1"/>
</dbReference>
<dbReference type="STRING" id="1121324.CLIT_23c00720"/>
<feature type="domain" description="Glycosyl transferase family 1" evidence="1">
    <location>
        <begin position="284"/>
        <end position="448"/>
    </location>
</feature>
<protein>
    <submittedName>
        <fullName evidence="3">Glycosyl transferase, group 1</fullName>
    </submittedName>
</protein>
<dbReference type="InterPro" id="IPR047691">
    <property type="entry name" value="PelF-like"/>
</dbReference>
<accession>A0A069RC16</accession>
<dbReference type="Gene3D" id="3.40.50.2000">
    <property type="entry name" value="Glycogen Phosphorylase B"/>
    <property type="match status" value="2"/>
</dbReference>
<organism evidence="3 4">
    <name type="scientific">Peptoclostridium litorale DSM 5388</name>
    <dbReference type="NCBI Taxonomy" id="1121324"/>
    <lineage>
        <taxon>Bacteria</taxon>
        <taxon>Bacillati</taxon>
        <taxon>Bacillota</taxon>
        <taxon>Clostridia</taxon>
        <taxon>Peptostreptococcales</taxon>
        <taxon>Peptoclostridiaceae</taxon>
        <taxon>Peptoclostridium</taxon>
    </lineage>
</organism>
<dbReference type="NCBIfam" id="NF038011">
    <property type="entry name" value="PelF"/>
    <property type="match status" value="1"/>
</dbReference>
<sequence length="471" mass="53832">MEICILAEGSYPYVSGGVSSWIHTLVRGMPDKKFKIFSIMPSLLELDEYKYEIPGNVVEIKTVGLRDYEELSPQYSGFSPNIGNDEKKQIEKFLKMESDIDWNAINNILSDKGRLGNPVQFLQSRMFWDVYREFYSQHMFRRGFNKSFWTVRSMLLPAINLMQQELPSADIYHAVSTGYAGLMASIAKSKTSKPFVLTEHGIYAREREEEILKASWIDEDYRKMWIDFFYFISTCAYENADSIVSLFERSRFVQIQLGAQIEKTMVVPNGIDIQNLNIDHKKVHENNIGAILRVVPIKDVKTLVRAFKIVKSSIYDAKLYLIGPYDEDREYHDEVVQLIKNLELEADVYITGSVDIKEYMEKLDVLVLTSISEGQPLVMLEGMACKRPFVSTDVGACREIVEGAGDDKLGKCGIITPPVSPMETASGIIDILKDREAAMAMGETGRKRVEKHYTREQLIERYVQLYEGLGD</sequence>
<dbReference type="EMBL" id="JJMM01000026">
    <property type="protein sequence ID" value="KDR93800.1"/>
    <property type="molecule type" value="Genomic_DNA"/>
</dbReference>
<dbReference type="SUPFAM" id="SSF53756">
    <property type="entry name" value="UDP-Glycosyltransferase/glycogen phosphorylase"/>
    <property type="match status" value="1"/>
</dbReference>
<dbReference type="InterPro" id="IPR022622">
    <property type="entry name" value="DUF3492"/>
</dbReference>
<dbReference type="Proteomes" id="UP000027946">
    <property type="component" value="Unassembled WGS sequence"/>
</dbReference>
<dbReference type="InterPro" id="IPR001296">
    <property type="entry name" value="Glyco_trans_1"/>
</dbReference>
<dbReference type="Pfam" id="PF11997">
    <property type="entry name" value="DUF3492"/>
    <property type="match status" value="1"/>
</dbReference>
<evidence type="ECO:0000259" key="2">
    <source>
        <dbReference type="Pfam" id="PF11997"/>
    </source>
</evidence>